<evidence type="ECO:0000313" key="2">
    <source>
        <dbReference type="EMBL" id="GJS54565.1"/>
    </source>
</evidence>
<sequence length="172" mass="19383">MGGAASYVSTVNGATPSSKTPPSGLLLYFYLFLLWFKMISSNVELDFSNVCLWGELSLDSIPNLQSKSSDEGFVNVKISYLGGVKCLMYEPKNFLAWNTSFESHKEKVYSSDDESVQEEELNENCFNLNKEEEGELNGNENDEVTKTIFMDNSSPSMNHSVRMDKQYYGQTL</sequence>
<gene>
    <name evidence="2" type="ORF">Tco_0627927</name>
</gene>
<dbReference type="EMBL" id="BQNB010008807">
    <property type="protein sequence ID" value="GJS54565.1"/>
    <property type="molecule type" value="Genomic_DNA"/>
</dbReference>
<evidence type="ECO:0000256" key="1">
    <source>
        <dbReference type="SAM" id="MobiDB-lite"/>
    </source>
</evidence>
<proteinExistence type="predicted"/>
<dbReference type="Proteomes" id="UP001151760">
    <property type="component" value="Unassembled WGS sequence"/>
</dbReference>
<accession>A0ABQ4WNX6</accession>
<evidence type="ECO:0000313" key="3">
    <source>
        <dbReference type="Proteomes" id="UP001151760"/>
    </source>
</evidence>
<feature type="compositionally biased region" description="Polar residues" evidence="1">
    <location>
        <begin position="7"/>
        <end position="20"/>
    </location>
</feature>
<feature type="region of interest" description="Disordered" evidence="1">
    <location>
        <begin position="1"/>
        <end position="20"/>
    </location>
</feature>
<comment type="caution">
    <text evidence="2">The sequence shown here is derived from an EMBL/GenBank/DDBJ whole genome shotgun (WGS) entry which is preliminary data.</text>
</comment>
<reference evidence="2" key="1">
    <citation type="journal article" date="2022" name="Int. J. Mol. Sci.">
        <title>Draft Genome of Tanacetum Coccineum: Genomic Comparison of Closely Related Tanacetum-Family Plants.</title>
        <authorList>
            <person name="Yamashiro T."/>
            <person name="Shiraishi A."/>
            <person name="Nakayama K."/>
            <person name="Satake H."/>
        </authorList>
    </citation>
    <scope>NUCLEOTIDE SEQUENCE</scope>
</reference>
<organism evidence="2 3">
    <name type="scientific">Tanacetum coccineum</name>
    <dbReference type="NCBI Taxonomy" id="301880"/>
    <lineage>
        <taxon>Eukaryota</taxon>
        <taxon>Viridiplantae</taxon>
        <taxon>Streptophyta</taxon>
        <taxon>Embryophyta</taxon>
        <taxon>Tracheophyta</taxon>
        <taxon>Spermatophyta</taxon>
        <taxon>Magnoliopsida</taxon>
        <taxon>eudicotyledons</taxon>
        <taxon>Gunneridae</taxon>
        <taxon>Pentapetalae</taxon>
        <taxon>asterids</taxon>
        <taxon>campanulids</taxon>
        <taxon>Asterales</taxon>
        <taxon>Asteraceae</taxon>
        <taxon>Asteroideae</taxon>
        <taxon>Anthemideae</taxon>
        <taxon>Anthemidinae</taxon>
        <taxon>Tanacetum</taxon>
    </lineage>
</organism>
<protein>
    <submittedName>
        <fullName evidence="2">Uncharacterized protein</fullName>
    </submittedName>
</protein>
<name>A0ABQ4WNX6_9ASTR</name>
<keyword evidence="3" id="KW-1185">Reference proteome</keyword>
<reference evidence="2" key="2">
    <citation type="submission" date="2022-01" db="EMBL/GenBank/DDBJ databases">
        <authorList>
            <person name="Yamashiro T."/>
            <person name="Shiraishi A."/>
            <person name="Satake H."/>
            <person name="Nakayama K."/>
        </authorList>
    </citation>
    <scope>NUCLEOTIDE SEQUENCE</scope>
</reference>